<sequence length="103" mass="11145">MVVFRSTSLLRPMRAIPRVRAYSTPTEGQNKKTIEQTTRQESSKAGSNVGLIAFTLVGALAGGLYFFNDELKSYLAGGLAAGDSSVVSQQKEGKMITPFQKKD</sequence>
<name>A0AAF0E079_9BASI</name>
<dbReference type="Proteomes" id="UP001214603">
    <property type="component" value="Chromosome 2"/>
</dbReference>
<evidence type="ECO:0000256" key="1">
    <source>
        <dbReference type="SAM" id="MobiDB-lite"/>
    </source>
</evidence>
<dbReference type="AlphaFoldDB" id="A0AAF0E079"/>
<dbReference type="EMBL" id="CP119935">
    <property type="protein sequence ID" value="WFD02605.1"/>
    <property type="molecule type" value="Genomic_DNA"/>
</dbReference>
<evidence type="ECO:0000313" key="3">
    <source>
        <dbReference type="EMBL" id="WFD02605.1"/>
    </source>
</evidence>
<proteinExistence type="predicted"/>
<evidence type="ECO:0000256" key="2">
    <source>
        <dbReference type="SAM" id="Phobius"/>
    </source>
</evidence>
<gene>
    <name evidence="3" type="ORF">MOBT1_001286</name>
</gene>
<protein>
    <submittedName>
        <fullName evidence="3">Uncharacterized protein</fullName>
    </submittedName>
</protein>
<organism evidence="3 4">
    <name type="scientific">Malassezia obtusa</name>
    <dbReference type="NCBI Taxonomy" id="76774"/>
    <lineage>
        <taxon>Eukaryota</taxon>
        <taxon>Fungi</taxon>
        <taxon>Dikarya</taxon>
        <taxon>Basidiomycota</taxon>
        <taxon>Ustilaginomycotina</taxon>
        <taxon>Malasseziomycetes</taxon>
        <taxon>Malasseziales</taxon>
        <taxon>Malasseziaceae</taxon>
        <taxon>Malassezia</taxon>
    </lineage>
</organism>
<keyword evidence="2" id="KW-1133">Transmembrane helix</keyword>
<keyword evidence="4" id="KW-1185">Reference proteome</keyword>
<keyword evidence="2" id="KW-0472">Membrane</keyword>
<evidence type="ECO:0000313" key="4">
    <source>
        <dbReference type="Proteomes" id="UP001214603"/>
    </source>
</evidence>
<feature type="transmembrane region" description="Helical" evidence="2">
    <location>
        <begin position="49"/>
        <end position="67"/>
    </location>
</feature>
<reference evidence="3" key="1">
    <citation type="submission" date="2023-03" db="EMBL/GenBank/DDBJ databases">
        <title>Mating type loci evolution in Malassezia.</title>
        <authorList>
            <person name="Coelho M.A."/>
        </authorList>
    </citation>
    <scope>NUCLEOTIDE SEQUENCE</scope>
    <source>
        <strain evidence="3">CBS 7876</strain>
    </source>
</reference>
<accession>A0AAF0E079</accession>
<keyword evidence="2" id="KW-0812">Transmembrane</keyword>
<feature type="region of interest" description="Disordered" evidence="1">
    <location>
        <begin position="22"/>
        <end position="41"/>
    </location>
</feature>